<gene>
    <name evidence="1" type="ORF">CYMTET_51415</name>
</gene>
<name>A0AAE0BMZ1_9CHLO</name>
<keyword evidence="2" id="KW-1185">Reference proteome</keyword>
<proteinExistence type="predicted"/>
<dbReference type="AlphaFoldDB" id="A0AAE0BMZ1"/>
<dbReference type="EMBL" id="LGRX02034170">
    <property type="protein sequence ID" value="KAK3238587.1"/>
    <property type="molecule type" value="Genomic_DNA"/>
</dbReference>
<dbReference type="Proteomes" id="UP001190700">
    <property type="component" value="Unassembled WGS sequence"/>
</dbReference>
<evidence type="ECO:0000313" key="1">
    <source>
        <dbReference type="EMBL" id="KAK3238587.1"/>
    </source>
</evidence>
<organism evidence="1 2">
    <name type="scientific">Cymbomonas tetramitiformis</name>
    <dbReference type="NCBI Taxonomy" id="36881"/>
    <lineage>
        <taxon>Eukaryota</taxon>
        <taxon>Viridiplantae</taxon>
        <taxon>Chlorophyta</taxon>
        <taxon>Pyramimonadophyceae</taxon>
        <taxon>Pyramimonadales</taxon>
        <taxon>Pyramimonadaceae</taxon>
        <taxon>Cymbomonas</taxon>
    </lineage>
</organism>
<evidence type="ECO:0000313" key="2">
    <source>
        <dbReference type="Proteomes" id="UP001190700"/>
    </source>
</evidence>
<sequence length="126" mass="14364">MSSREVAVQTDVSAVHADFLVREAVEKRNWEHPAFMKLEVLEADLRVLCEVCRKDRILVNAPHWATTKEAMLEERDNILLKFEVLGPALEALPEELVGQTEDLVAIMLFARARDRGVRLARTWLGV</sequence>
<reference evidence="1 2" key="1">
    <citation type="journal article" date="2015" name="Genome Biol. Evol.">
        <title>Comparative Genomics of a Bacterivorous Green Alga Reveals Evolutionary Causalities and Consequences of Phago-Mixotrophic Mode of Nutrition.</title>
        <authorList>
            <person name="Burns J.A."/>
            <person name="Paasch A."/>
            <person name="Narechania A."/>
            <person name="Kim E."/>
        </authorList>
    </citation>
    <scope>NUCLEOTIDE SEQUENCE [LARGE SCALE GENOMIC DNA]</scope>
    <source>
        <strain evidence="1 2">PLY_AMNH</strain>
    </source>
</reference>
<protein>
    <submittedName>
        <fullName evidence="1">Uncharacterized protein</fullName>
    </submittedName>
</protein>
<accession>A0AAE0BMZ1</accession>
<comment type="caution">
    <text evidence="1">The sequence shown here is derived from an EMBL/GenBank/DDBJ whole genome shotgun (WGS) entry which is preliminary data.</text>
</comment>